<dbReference type="Pfam" id="PF00583">
    <property type="entry name" value="Acetyltransf_1"/>
    <property type="match status" value="1"/>
</dbReference>
<reference evidence="4" key="1">
    <citation type="submission" date="2021-07" db="EMBL/GenBank/DDBJ databases">
        <title>Roseobacter insulae sp. nov., isolated from a tidal flat.</title>
        <authorList>
            <person name="Park S."/>
            <person name="Yoon J.-H."/>
        </authorList>
    </citation>
    <scope>NUCLEOTIDE SEQUENCE</scope>
    <source>
        <strain evidence="4">YSTF-M11</strain>
    </source>
</reference>
<comment type="caution">
    <text evidence="4">The sequence shown here is derived from an EMBL/GenBank/DDBJ whole genome shotgun (WGS) entry which is preliminary data.</text>
</comment>
<organism evidence="4 5">
    <name type="scientific">Roseobacter insulae</name>
    <dbReference type="NCBI Taxonomy" id="2859783"/>
    <lineage>
        <taxon>Bacteria</taxon>
        <taxon>Pseudomonadati</taxon>
        <taxon>Pseudomonadota</taxon>
        <taxon>Alphaproteobacteria</taxon>
        <taxon>Rhodobacterales</taxon>
        <taxon>Roseobacteraceae</taxon>
        <taxon>Roseobacter</taxon>
    </lineage>
</organism>
<gene>
    <name evidence="4" type="ORF">KX928_13285</name>
</gene>
<evidence type="ECO:0000313" key="4">
    <source>
        <dbReference type="EMBL" id="MBW4708756.1"/>
    </source>
</evidence>
<dbReference type="EMBL" id="JAHXDN010000003">
    <property type="protein sequence ID" value="MBW4708756.1"/>
    <property type="molecule type" value="Genomic_DNA"/>
</dbReference>
<dbReference type="CDD" id="cd04301">
    <property type="entry name" value="NAT_SF"/>
    <property type="match status" value="1"/>
</dbReference>
<feature type="domain" description="N-acetyltransferase" evidence="3">
    <location>
        <begin position="11"/>
        <end position="151"/>
    </location>
</feature>
<dbReference type="RefSeq" id="WP_219503238.1">
    <property type="nucleotide sequence ID" value="NZ_JAHXDN010000003.1"/>
</dbReference>
<keyword evidence="5" id="KW-1185">Reference proteome</keyword>
<keyword evidence="1" id="KW-0808">Transferase</keyword>
<evidence type="ECO:0000259" key="3">
    <source>
        <dbReference type="PROSITE" id="PS51186"/>
    </source>
</evidence>
<dbReference type="InterPro" id="IPR000182">
    <property type="entry name" value="GNAT_dom"/>
</dbReference>
<dbReference type="PANTHER" id="PTHR43877">
    <property type="entry name" value="AMINOALKYLPHOSPHONATE N-ACETYLTRANSFERASE-RELATED-RELATED"/>
    <property type="match status" value="1"/>
</dbReference>
<dbReference type="PANTHER" id="PTHR43877:SF1">
    <property type="entry name" value="ACETYLTRANSFERASE"/>
    <property type="match status" value="1"/>
</dbReference>
<evidence type="ECO:0000313" key="5">
    <source>
        <dbReference type="Proteomes" id="UP001138661"/>
    </source>
</evidence>
<name>A0A9X1FW13_9RHOB</name>
<proteinExistence type="predicted"/>
<dbReference type="AlphaFoldDB" id="A0A9X1FW13"/>
<keyword evidence="2" id="KW-0012">Acyltransferase</keyword>
<evidence type="ECO:0000256" key="2">
    <source>
        <dbReference type="ARBA" id="ARBA00023315"/>
    </source>
</evidence>
<dbReference type="PROSITE" id="PS51186">
    <property type="entry name" value="GNAT"/>
    <property type="match status" value="1"/>
</dbReference>
<dbReference type="GO" id="GO:0016747">
    <property type="term" value="F:acyltransferase activity, transferring groups other than amino-acyl groups"/>
    <property type="evidence" value="ECO:0007669"/>
    <property type="project" value="InterPro"/>
</dbReference>
<dbReference type="InterPro" id="IPR050832">
    <property type="entry name" value="Bact_Acetyltransf"/>
</dbReference>
<accession>A0A9X1FW13</accession>
<sequence length="151" mass="17052">MKSRSEPDNAFNVRPMIQQDASRLTELYNELTFGPKTARTRRVAAVMAHPGTTIFGAEADGRIIGMVTLHILPNVTYDGSPYALIENVATSQAYRMRGVGRQVMRAAIDEAWRQDVYKIMLLTGQKRSARGFYERVGFNCEDKFGMVMRRA</sequence>
<evidence type="ECO:0000256" key="1">
    <source>
        <dbReference type="ARBA" id="ARBA00022679"/>
    </source>
</evidence>
<dbReference type="Proteomes" id="UP001138661">
    <property type="component" value="Unassembled WGS sequence"/>
</dbReference>
<protein>
    <submittedName>
        <fullName evidence="4">GNAT family N-acetyltransferase</fullName>
    </submittedName>
</protein>